<proteinExistence type="predicted"/>
<sequence>MGFLDYCHFLMFSNSLAAREIVLNVTRKVSPQCSSDSQSKYAKVFGLVLNARSSSPEPAFEKAPWILLIDAWT</sequence>
<dbReference type="EMBL" id="JAAWWB010000031">
    <property type="protein sequence ID" value="KAG6744461.1"/>
    <property type="molecule type" value="Genomic_DNA"/>
</dbReference>
<organism evidence="1 2">
    <name type="scientific">Populus tomentosa</name>
    <name type="common">Chinese white poplar</name>
    <dbReference type="NCBI Taxonomy" id="118781"/>
    <lineage>
        <taxon>Eukaryota</taxon>
        <taxon>Viridiplantae</taxon>
        <taxon>Streptophyta</taxon>
        <taxon>Embryophyta</taxon>
        <taxon>Tracheophyta</taxon>
        <taxon>Spermatophyta</taxon>
        <taxon>Magnoliopsida</taxon>
        <taxon>eudicotyledons</taxon>
        <taxon>Gunneridae</taxon>
        <taxon>Pentapetalae</taxon>
        <taxon>rosids</taxon>
        <taxon>fabids</taxon>
        <taxon>Malpighiales</taxon>
        <taxon>Salicaceae</taxon>
        <taxon>Saliceae</taxon>
        <taxon>Populus</taxon>
    </lineage>
</organism>
<evidence type="ECO:0000313" key="2">
    <source>
        <dbReference type="Proteomes" id="UP000886885"/>
    </source>
</evidence>
<reference evidence="1" key="1">
    <citation type="journal article" date="2020" name="bioRxiv">
        <title>Hybrid origin of Populus tomentosa Carr. identified through genome sequencing and phylogenomic analysis.</title>
        <authorList>
            <person name="An X."/>
            <person name="Gao K."/>
            <person name="Chen Z."/>
            <person name="Li J."/>
            <person name="Yang X."/>
            <person name="Yang X."/>
            <person name="Zhou J."/>
            <person name="Guo T."/>
            <person name="Zhao T."/>
            <person name="Huang S."/>
            <person name="Miao D."/>
            <person name="Khan W.U."/>
            <person name="Rao P."/>
            <person name="Ye M."/>
            <person name="Lei B."/>
            <person name="Liao W."/>
            <person name="Wang J."/>
            <person name="Ji L."/>
            <person name="Li Y."/>
            <person name="Guo B."/>
            <person name="Mustafa N.S."/>
            <person name="Li S."/>
            <person name="Yun Q."/>
            <person name="Keller S.R."/>
            <person name="Mao J."/>
            <person name="Zhang R."/>
            <person name="Strauss S.H."/>
        </authorList>
    </citation>
    <scope>NUCLEOTIDE SEQUENCE</scope>
    <source>
        <strain evidence="1">GM15</strain>
        <tissue evidence="1">Leaf</tissue>
    </source>
</reference>
<comment type="caution">
    <text evidence="1">The sequence shown here is derived from an EMBL/GenBank/DDBJ whole genome shotgun (WGS) entry which is preliminary data.</text>
</comment>
<name>A0A8X7Y4X6_POPTO</name>
<dbReference type="AlphaFoldDB" id="A0A8X7Y4X6"/>
<dbReference type="Proteomes" id="UP000886885">
    <property type="component" value="Chromosome 16A"/>
</dbReference>
<protein>
    <submittedName>
        <fullName evidence="1">Uncharacterized protein</fullName>
    </submittedName>
</protein>
<accession>A0A8X7Y4X6</accession>
<gene>
    <name evidence="1" type="ORF">POTOM_051091</name>
</gene>
<evidence type="ECO:0000313" key="1">
    <source>
        <dbReference type="EMBL" id="KAG6744461.1"/>
    </source>
</evidence>
<keyword evidence="2" id="KW-1185">Reference proteome</keyword>